<keyword evidence="3" id="KW-1185">Reference proteome</keyword>
<evidence type="ECO:0000313" key="3">
    <source>
        <dbReference type="Proteomes" id="UP001057580"/>
    </source>
</evidence>
<sequence>MSGAAASEPTHDFATAVRSVTAAEGPMPRERDSPSGGWREVYGAMEASTRAEADTVDCPDCGHDAPRLHESWFWCEAHGSFWVGA</sequence>
<name>A0A9E7R4T1_9EURY</name>
<dbReference type="EMBL" id="CP104003">
    <property type="protein sequence ID" value="UWM55567.1"/>
    <property type="molecule type" value="Genomic_DNA"/>
</dbReference>
<dbReference type="Proteomes" id="UP001057580">
    <property type="component" value="Chromosome"/>
</dbReference>
<dbReference type="GeneID" id="74941676"/>
<accession>A0A9E7R4T1</accession>
<gene>
    <name evidence="2" type="ORF">N0B31_04600</name>
</gene>
<dbReference type="KEGG" id="ssai:N0B31_04600"/>
<organism evidence="2 3">
    <name type="scientific">Salinirubellus salinus</name>
    <dbReference type="NCBI Taxonomy" id="1364945"/>
    <lineage>
        <taxon>Archaea</taxon>
        <taxon>Methanobacteriati</taxon>
        <taxon>Methanobacteriota</taxon>
        <taxon>Stenosarchaea group</taxon>
        <taxon>Halobacteria</taxon>
        <taxon>Halobacteriales</taxon>
        <taxon>Natronomonadaceae</taxon>
        <taxon>Salinirubellus</taxon>
    </lineage>
</organism>
<evidence type="ECO:0000313" key="2">
    <source>
        <dbReference type="EMBL" id="UWM55567.1"/>
    </source>
</evidence>
<dbReference type="RefSeq" id="WP_260594667.1">
    <property type="nucleotide sequence ID" value="NZ_CP104003.1"/>
</dbReference>
<reference evidence="2" key="1">
    <citation type="submission" date="2022-09" db="EMBL/GenBank/DDBJ databases">
        <title>Diverse halophilic archaea isolated from saline environments.</title>
        <authorList>
            <person name="Cui H.-L."/>
        </authorList>
    </citation>
    <scope>NUCLEOTIDE SEQUENCE</scope>
    <source>
        <strain evidence="2">ZS-35-S2</strain>
    </source>
</reference>
<protein>
    <submittedName>
        <fullName evidence="2">Uncharacterized protein</fullName>
    </submittedName>
</protein>
<proteinExistence type="predicted"/>
<feature type="region of interest" description="Disordered" evidence="1">
    <location>
        <begin position="1"/>
        <end position="39"/>
    </location>
</feature>
<evidence type="ECO:0000256" key="1">
    <source>
        <dbReference type="SAM" id="MobiDB-lite"/>
    </source>
</evidence>
<dbReference type="AlphaFoldDB" id="A0A9E7R4T1"/>